<keyword evidence="5 6" id="KW-0472">Membrane</keyword>
<keyword evidence="3 6" id="KW-0812">Transmembrane</keyword>
<gene>
    <name evidence="8" type="ORF">LCGC14_1197940</name>
</gene>
<evidence type="ECO:0000259" key="7">
    <source>
        <dbReference type="PROSITE" id="PS50850"/>
    </source>
</evidence>
<dbReference type="InterPro" id="IPR036259">
    <property type="entry name" value="MFS_trans_sf"/>
</dbReference>
<feature type="domain" description="Major facilitator superfamily (MFS) profile" evidence="7">
    <location>
        <begin position="12"/>
        <end position="404"/>
    </location>
</feature>
<evidence type="ECO:0000256" key="4">
    <source>
        <dbReference type="ARBA" id="ARBA00022989"/>
    </source>
</evidence>
<evidence type="ECO:0000256" key="5">
    <source>
        <dbReference type="ARBA" id="ARBA00023136"/>
    </source>
</evidence>
<dbReference type="AlphaFoldDB" id="A0A0F9LM77"/>
<organism evidence="8">
    <name type="scientific">marine sediment metagenome</name>
    <dbReference type="NCBI Taxonomy" id="412755"/>
    <lineage>
        <taxon>unclassified sequences</taxon>
        <taxon>metagenomes</taxon>
        <taxon>ecological metagenomes</taxon>
    </lineage>
</organism>
<dbReference type="InterPro" id="IPR011701">
    <property type="entry name" value="MFS"/>
</dbReference>
<evidence type="ECO:0000256" key="1">
    <source>
        <dbReference type="ARBA" id="ARBA00004651"/>
    </source>
</evidence>
<feature type="transmembrane region" description="Helical" evidence="6">
    <location>
        <begin position="292"/>
        <end position="310"/>
    </location>
</feature>
<dbReference type="CDD" id="cd06173">
    <property type="entry name" value="MFS_MefA_like"/>
    <property type="match status" value="1"/>
</dbReference>
<feature type="transmembrane region" description="Helical" evidence="6">
    <location>
        <begin position="144"/>
        <end position="167"/>
    </location>
</feature>
<reference evidence="8" key="1">
    <citation type="journal article" date="2015" name="Nature">
        <title>Complex archaea that bridge the gap between prokaryotes and eukaryotes.</title>
        <authorList>
            <person name="Spang A."/>
            <person name="Saw J.H."/>
            <person name="Jorgensen S.L."/>
            <person name="Zaremba-Niedzwiedzka K."/>
            <person name="Martijn J."/>
            <person name="Lind A.E."/>
            <person name="van Eijk R."/>
            <person name="Schleper C."/>
            <person name="Guy L."/>
            <person name="Ettema T.J."/>
        </authorList>
    </citation>
    <scope>NUCLEOTIDE SEQUENCE</scope>
</reference>
<feature type="transmembrane region" description="Helical" evidence="6">
    <location>
        <begin position="350"/>
        <end position="369"/>
    </location>
</feature>
<keyword evidence="2" id="KW-1003">Cell membrane</keyword>
<proteinExistence type="predicted"/>
<feature type="transmembrane region" description="Helical" evidence="6">
    <location>
        <begin position="381"/>
        <end position="400"/>
    </location>
</feature>
<dbReference type="PROSITE" id="PS50850">
    <property type="entry name" value="MFS"/>
    <property type="match status" value="1"/>
</dbReference>
<comment type="caution">
    <text evidence="8">The sequence shown here is derived from an EMBL/GenBank/DDBJ whole genome shotgun (WGS) entry which is preliminary data.</text>
</comment>
<feature type="transmembrane region" description="Helical" evidence="6">
    <location>
        <begin position="214"/>
        <end position="238"/>
    </location>
</feature>
<dbReference type="SUPFAM" id="SSF103473">
    <property type="entry name" value="MFS general substrate transporter"/>
    <property type="match status" value="1"/>
</dbReference>
<feature type="transmembrane region" description="Helical" evidence="6">
    <location>
        <begin position="12"/>
        <end position="39"/>
    </location>
</feature>
<protein>
    <recommendedName>
        <fullName evidence="7">Major facilitator superfamily (MFS) profile domain-containing protein</fullName>
    </recommendedName>
</protein>
<dbReference type="EMBL" id="LAZR01006135">
    <property type="protein sequence ID" value="KKM94473.1"/>
    <property type="molecule type" value="Genomic_DNA"/>
</dbReference>
<feature type="transmembrane region" description="Helical" evidence="6">
    <location>
        <begin position="45"/>
        <end position="66"/>
    </location>
</feature>
<name>A0A0F9LM77_9ZZZZ</name>
<evidence type="ECO:0000256" key="2">
    <source>
        <dbReference type="ARBA" id="ARBA00022475"/>
    </source>
</evidence>
<evidence type="ECO:0000313" key="8">
    <source>
        <dbReference type="EMBL" id="KKM94473.1"/>
    </source>
</evidence>
<feature type="transmembrane region" description="Helical" evidence="6">
    <location>
        <begin position="316"/>
        <end position="338"/>
    </location>
</feature>
<sequence>MEIQLDNKTFKNYLFFWVGQIVSIFGSSIVFFVLVWWITDTTQDPIAISTAIFTYFIPMIIFSPIAGIVADRYDRRKLILLVDSLQAFSTFILILFFIFNLMQFWILLIFVAIRSTCQAFHTPTANAIIPTMVPKDRLSRINGINFLFTSFVNVIGPVVGGFLLLFFTIQEALWIDIITFLIALLPLLLIKIPRVKKLPEKHERDSFRTSFKEGVNIIHGISGLLSMMIAFMILNFLYAPQGTLMAYFVKVDHGGTVLAFALVSMAYNIGMFIGGITTSVKKNWKHKMRMIYVAYIIMSIGSILLATTPTGNIPLLMIYSSIIGLTLPIISSLYFTIIHLKVPHDKVGRVLSIDTTLSFVAMPLGTLLAGPLANAIGTPNLFLISALLAFITITLIYIFSSIRSLDTIKKIEIEEYNESN</sequence>
<dbReference type="PANTHER" id="PTHR23513:SF6">
    <property type="entry name" value="MAJOR FACILITATOR SUPERFAMILY ASSOCIATED DOMAIN-CONTAINING PROTEIN"/>
    <property type="match status" value="1"/>
</dbReference>
<dbReference type="InterPro" id="IPR020846">
    <property type="entry name" value="MFS_dom"/>
</dbReference>
<keyword evidence="4 6" id="KW-1133">Transmembrane helix</keyword>
<dbReference type="GO" id="GO:0005886">
    <property type="term" value="C:plasma membrane"/>
    <property type="evidence" value="ECO:0007669"/>
    <property type="project" value="UniProtKB-SubCell"/>
</dbReference>
<comment type="subcellular location">
    <subcellularLocation>
        <location evidence="1">Cell membrane</location>
        <topology evidence="1">Multi-pass membrane protein</topology>
    </subcellularLocation>
</comment>
<dbReference type="GO" id="GO:0022857">
    <property type="term" value="F:transmembrane transporter activity"/>
    <property type="evidence" value="ECO:0007669"/>
    <property type="project" value="InterPro"/>
</dbReference>
<evidence type="ECO:0000256" key="6">
    <source>
        <dbReference type="SAM" id="Phobius"/>
    </source>
</evidence>
<evidence type="ECO:0000256" key="3">
    <source>
        <dbReference type="ARBA" id="ARBA00022692"/>
    </source>
</evidence>
<accession>A0A0F9LM77</accession>
<dbReference type="Pfam" id="PF07690">
    <property type="entry name" value="MFS_1"/>
    <property type="match status" value="1"/>
</dbReference>
<dbReference type="PANTHER" id="PTHR23513">
    <property type="entry name" value="INTEGRAL MEMBRANE EFFLUX PROTEIN-RELATED"/>
    <property type="match status" value="1"/>
</dbReference>
<feature type="transmembrane region" description="Helical" evidence="6">
    <location>
        <begin position="173"/>
        <end position="193"/>
    </location>
</feature>
<dbReference type="Gene3D" id="1.20.1250.20">
    <property type="entry name" value="MFS general substrate transporter like domains"/>
    <property type="match status" value="1"/>
</dbReference>
<feature type="transmembrane region" description="Helical" evidence="6">
    <location>
        <begin position="258"/>
        <end position="280"/>
    </location>
</feature>